<dbReference type="Pfam" id="PF04404">
    <property type="entry name" value="ERF"/>
    <property type="match status" value="1"/>
</dbReference>
<dbReference type="EMBL" id="JACHFB010000009">
    <property type="protein sequence ID" value="MBB6213766.1"/>
    <property type="molecule type" value="Genomic_DNA"/>
</dbReference>
<dbReference type="AlphaFoldDB" id="A0A7X0DQ22"/>
<organism evidence="1 2">
    <name type="scientific">Borreliella californiensis</name>
    <dbReference type="NCBI Taxonomy" id="373543"/>
    <lineage>
        <taxon>Bacteria</taxon>
        <taxon>Pseudomonadati</taxon>
        <taxon>Spirochaetota</taxon>
        <taxon>Spirochaetia</taxon>
        <taxon>Spirochaetales</taxon>
        <taxon>Borreliaceae</taxon>
        <taxon>Borreliella</taxon>
    </lineage>
</organism>
<sequence length="184" mass="21363">MFQTKIDFLNDIDTLRMNLSRIDKSLKGDGYKYQDFNDILEEIENVIKKHNLKLGFWQFPTFVDGKNGEVTVVRTTFYSKSTEYEHSLNTLIFTENLRWNTENGSKNLNTMPQLVGSAITYVKRYALVACLYIKSEMDIDAAPIYNNYENGNSITSKQASVNQKQEQKKISFIITVFLKKRCLI</sequence>
<reference evidence="1 2" key="1">
    <citation type="submission" date="2020-08" db="EMBL/GenBank/DDBJ databases">
        <title>Genomic Encyclopedia of Type Strains, Phase IV (KMG-IV): sequencing the most valuable type-strain genomes for metagenomic binning, comparative biology and taxonomic classification.</title>
        <authorList>
            <person name="Goeker M."/>
        </authorList>
    </citation>
    <scope>NUCLEOTIDE SEQUENCE [LARGE SCALE GENOMIC DNA]</scope>
    <source>
        <strain evidence="1 2">DSM 17989</strain>
    </source>
</reference>
<comment type="caution">
    <text evidence="1">The sequence shown here is derived from an EMBL/GenBank/DDBJ whole genome shotgun (WGS) entry which is preliminary data.</text>
</comment>
<protein>
    <submittedName>
        <fullName evidence="1">Uncharacterized protein</fullName>
    </submittedName>
</protein>
<evidence type="ECO:0000313" key="2">
    <source>
        <dbReference type="Proteomes" id="UP000536100"/>
    </source>
</evidence>
<gene>
    <name evidence="1" type="ORF">HNP67_001261</name>
</gene>
<name>A0A7X0DQ22_9SPIR</name>
<dbReference type="InterPro" id="IPR007499">
    <property type="entry name" value="ERF_bacteria_virus"/>
</dbReference>
<evidence type="ECO:0000313" key="1">
    <source>
        <dbReference type="EMBL" id="MBB6213766.1"/>
    </source>
</evidence>
<accession>A0A7X0DQ22</accession>
<dbReference type="Proteomes" id="UP000536100">
    <property type="component" value="Unassembled WGS sequence"/>
</dbReference>
<proteinExistence type="predicted"/>